<dbReference type="CDD" id="cd22362">
    <property type="entry name" value="TnsA_endonuclease-like"/>
    <property type="match status" value="1"/>
</dbReference>
<name>A0A8I1MX73_THIA3</name>
<dbReference type="InterPro" id="IPR014832">
    <property type="entry name" value="TnsA_C"/>
</dbReference>
<dbReference type="InterPro" id="IPR011335">
    <property type="entry name" value="Restrct_endonuc-II-like"/>
</dbReference>
<evidence type="ECO:0000259" key="2">
    <source>
        <dbReference type="Pfam" id="PF08722"/>
    </source>
</evidence>
<feature type="domain" description="TnsA endonuclease N-terminal" evidence="2">
    <location>
        <begin position="73"/>
        <end position="168"/>
    </location>
</feature>
<proteinExistence type="predicted"/>
<dbReference type="Gene3D" id="1.10.10.10">
    <property type="entry name" value="Winged helix-like DNA-binding domain superfamily/Winged helix DNA-binding domain"/>
    <property type="match status" value="1"/>
</dbReference>
<dbReference type="GO" id="GO:0003676">
    <property type="term" value="F:nucleic acid binding"/>
    <property type="evidence" value="ECO:0007669"/>
    <property type="project" value="InterPro"/>
</dbReference>
<dbReference type="Pfam" id="PF08722">
    <property type="entry name" value="Tn7_TnsA-like_N"/>
    <property type="match status" value="1"/>
</dbReference>
<dbReference type="GO" id="GO:0004519">
    <property type="term" value="F:endonuclease activity"/>
    <property type="evidence" value="ECO:0007669"/>
    <property type="project" value="UniProtKB-KW"/>
</dbReference>
<evidence type="ECO:0000313" key="3">
    <source>
        <dbReference type="EMBL" id="MBN8745248.1"/>
    </source>
</evidence>
<dbReference type="InterPro" id="IPR036388">
    <property type="entry name" value="WH-like_DNA-bd_sf"/>
</dbReference>
<keyword evidence="3" id="KW-0540">Nuclease</keyword>
<protein>
    <submittedName>
        <fullName evidence="3">Heteromeric transposase endonuclease subunit TnsA</fullName>
    </submittedName>
</protein>
<gene>
    <name evidence="3" type="ORF">J0I24_13235</name>
</gene>
<dbReference type="Gene3D" id="3.40.1350.10">
    <property type="match status" value="1"/>
</dbReference>
<dbReference type="InterPro" id="IPR011856">
    <property type="entry name" value="tRNA_endonuc-like_dom_sf"/>
</dbReference>
<dbReference type="EMBL" id="JAFKMR010000027">
    <property type="protein sequence ID" value="MBN8745248.1"/>
    <property type="molecule type" value="Genomic_DNA"/>
</dbReference>
<evidence type="ECO:0000259" key="1">
    <source>
        <dbReference type="Pfam" id="PF08721"/>
    </source>
</evidence>
<dbReference type="AlphaFoldDB" id="A0A8I1MX73"/>
<dbReference type="RefSeq" id="WP_276731816.1">
    <property type="nucleotide sequence ID" value="NZ_JAFKMR010000027.1"/>
</dbReference>
<dbReference type="Proteomes" id="UP000664800">
    <property type="component" value="Unassembled WGS sequence"/>
</dbReference>
<dbReference type="SUPFAM" id="SSF52980">
    <property type="entry name" value="Restriction endonuclease-like"/>
    <property type="match status" value="1"/>
</dbReference>
<dbReference type="InterPro" id="IPR014833">
    <property type="entry name" value="TnsA_N"/>
</dbReference>
<accession>A0A8I1MX73</accession>
<evidence type="ECO:0000313" key="4">
    <source>
        <dbReference type="Proteomes" id="UP000664800"/>
    </source>
</evidence>
<feature type="domain" description="TnsA endonuclease C-terminal" evidence="1">
    <location>
        <begin position="170"/>
        <end position="253"/>
    </location>
</feature>
<keyword evidence="3" id="KW-0255">Endonuclease</keyword>
<dbReference type="Pfam" id="PF08721">
    <property type="entry name" value="Tn7_Tnp_TnsA_C"/>
    <property type="match status" value="1"/>
</dbReference>
<sequence length="282" mass="32272">MAKRRYGFDEDKIARFLKEGRGQGHGKDYRPWLSVQDVSSLGRSSRIHSRKTGREHHLLSDIETALFLLLDWSDAVTDIREQFPLDRDETRRIAADMGVRHPIDTESRTDIVMTTDFVIDLGAGNAGVLVARSVKPATELDKERTLEKQEIERRYWKIRGVDWGLVTDLDLPAQRIKNLRWLHEMQSLQHMTAPQPSYWDERCGKFLACLPQATGMSIKQFFRLLESTQGFAIGEALTVLRHLAANKRIIIDLDAKFDMQMQVDSLEVVVPNTAAQQSRKSA</sequence>
<reference evidence="3" key="1">
    <citation type="submission" date="2021-02" db="EMBL/GenBank/DDBJ databases">
        <title>Thiocyanate and organic carbon inputs drive convergent selection for specific autotrophic Afipia and Thiobacillus strains within complex microbiomes.</title>
        <authorList>
            <person name="Huddy R.J."/>
            <person name="Sachdeva R."/>
            <person name="Kadzinga F."/>
            <person name="Kantor R.S."/>
            <person name="Harrison S.T.L."/>
            <person name="Banfield J.F."/>
        </authorList>
    </citation>
    <scope>NUCLEOTIDE SEQUENCE</scope>
    <source>
        <strain evidence="3">SCN18_13_7_16_R3_B_64_19</strain>
    </source>
</reference>
<organism evidence="3 4">
    <name type="scientific">Thiomonas arsenitoxydans (strain DSM 22701 / CIP 110005 / 3As)</name>
    <dbReference type="NCBI Taxonomy" id="426114"/>
    <lineage>
        <taxon>Bacteria</taxon>
        <taxon>Pseudomonadati</taxon>
        <taxon>Pseudomonadota</taxon>
        <taxon>Betaproteobacteria</taxon>
        <taxon>Burkholderiales</taxon>
        <taxon>Thiomonas</taxon>
    </lineage>
</organism>
<comment type="caution">
    <text evidence="3">The sequence shown here is derived from an EMBL/GenBank/DDBJ whole genome shotgun (WGS) entry which is preliminary data.</text>
</comment>
<keyword evidence="3" id="KW-0378">Hydrolase</keyword>